<organism evidence="3 4">
    <name type="scientific">Oryza meyeriana var. granulata</name>
    <dbReference type="NCBI Taxonomy" id="110450"/>
    <lineage>
        <taxon>Eukaryota</taxon>
        <taxon>Viridiplantae</taxon>
        <taxon>Streptophyta</taxon>
        <taxon>Embryophyta</taxon>
        <taxon>Tracheophyta</taxon>
        <taxon>Spermatophyta</taxon>
        <taxon>Magnoliopsida</taxon>
        <taxon>Liliopsida</taxon>
        <taxon>Poales</taxon>
        <taxon>Poaceae</taxon>
        <taxon>BOP clade</taxon>
        <taxon>Oryzoideae</taxon>
        <taxon>Oryzeae</taxon>
        <taxon>Oryzinae</taxon>
        <taxon>Oryza</taxon>
        <taxon>Oryza meyeriana</taxon>
    </lineage>
</organism>
<dbReference type="PANTHER" id="PTHR20932">
    <property type="entry name" value="LYSM AND PUTATIVE PEPTIDOGLYCAN-BINDING DOMAIN-CONTAINING PROTEIN"/>
    <property type="match status" value="1"/>
</dbReference>
<keyword evidence="4" id="KW-1185">Reference proteome</keyword>
<accession>A0A6G1F7S2</accession>
<proteinExistence type="predicted"/>
<feature type="region of interest" description="Disordered" evidence="1">
    <location>
        <begin position="1"/>
        <end position="21"/>
    </location>
</feature>
<sequence length="362" mass="39271">MGVPSAAPDAHRGGDGVVGGGAGSVVVEVEQSPSPPPMSSCGRYILHRVCRFDTLAGVAIKYGVEVADVKRVNGLTTDLQMFAHKTLRIPLPGRHPPAAAPTHPPPLPIHAATYRPGEWTTWRPPKNAALDPLLKPPRSTVSPSMNLLQRYYGLGRPPKGDPENEGTEMATYSIGKSITVCWMMNYDLDINYSPLNYESGPHPGQHRKARSLSTGFSLVNGDANWEVDDAEKSIRRRQKSDAEFSIREGNSVGALMKAGPGLALRPKSGNRPDINNSQQDLAATLVPSYGDGLQTVRKSSSTPEFQDSDNSIASVWLKSKWGLKPDAFTLPLPILLLDSIPKPLFDTFPKQIAAWRNKAARD</sequence>
<dbReference type="CDD" id="cd00118">
    <property type="entry name" value="LysM"/>
    <property type="match status" value="1"/>
</dbReference>
<name>A0A6G1F7S2_9ORYZ</name>
<evidence type="ECO:0000259" key="2">
    <source>
        <dbReference type="PROSITE" id="PS51782"/>
    </source>
</evidence>
<comment type="caution">
    <text evidence="3">The sequence shown here is derived from an EMBL/GenBank/DDBJ whole genome shotgun (WGS) entry which is preliminary data.</text>
</comment>
<evidence type="ECO:0000313" key="4">
    <source>
        <dbReference type="Proteomes" id="UP000479710"/>
    </source>
</evidence>
<reference evidence="3 4" key="1">
    <citation type="submission" date="2019-11" db="EMBL/GenBank/DDBJ databases">
        <title>Whole genome sequence of Oryza granulata.</title>
        <authorList>
            <person name="Li W."/>
        </authorList>
    </citation>
    <scope>NUCLEOTIDE SEQUENCE [LARGE SCALE GENOMIC DNA]</scope>
    <source>
        <strain evidence="4">cv. Menghai</strain>
        <tissue evidence="3">Leaf</tissue>
    </source>
</reference>
<dbReference type="PANTHER" id="PTHR20932:SF36">
    <property type="entry name" value="OS03G0110600 PROTEIN"/>
    <property type="match status" value="1"/>
</dbReference>
<dbReference type="PROSITE" id="PS51782">
    <property type="entry name" value="LYSM"/>
    <property type="match status" value="1"/>
</dbReference>
<dbReference type="InterPro" id="IPR018392">
    <property type="entry name" value="LysM"/>
</dbReference>
<protein>
    <recommendedName>
        <fullName evidence="2">LysM domain-containing protein</fullName>
    </recommendedName>
</protein>
<feature type="domain" description="LysM" evidence="2">
    <location>
        <begin position="45"/>
        <end position="89"/>
    </location>
</feature>
<dbReference type="SUPFAM" id="SSF54106">
    <property type="entry name" value="LysM domain"/>
    <property type="match status" value="1"/>
</dbReference>
<evidence type="ECO:0000256" key="1">
    <source>
        <dbReference type="SAM" id="MobiDB-lite"/>
    </source>
</evidence>
<dbReference type="Proteomes" id="UP000479710">
    <property type="component" value="Unassembled WGS sequence"/>
</dbReference>
<dbReference type="EMBL" id="SPHZ02000001">
    <property type="protein sequence ID" value="KAF0932852.1"/>
    <property type="molecule type" value="Genomic_DNA"/>
</dbReference>
<dbReference type="InterPro" id="IPR045030">
    <property type="entry name" value="LYSM1-4"/>
</dbReference>
<dbReference type="Gene3D" id="3.10.350.10">
    <property type="entry name" value="LysM domain"/>
    <property type="match status" value="1"/>
</dbReference>
<gene>
    <name evidence="3" type="ORF">E2562_012175</name>
</gene>
<dbReference type="AlphaFoldDB" id="A0A6G1F7S2"/>
<evidence type="ECO:0000313" key="3">
    <source>
        <dbReference type="EMBL" id="KAF0932852.1"/>
    </source>
</evidence>
<dbReference type="OrthoDB" id="538216at2759"/>
<dbReference type="InterPro" id="IPR036779">
    <property type="entry name" value="LysM_dom_sf"/>
</dbReference>